<keyword evidence="1" id="KW-1185">Reference proteome</keyword>
<gene>
    <name evidence="2" type="primary">LOC106764578</name>
</gene>
<accession>A0A3Q0F1P5</accession>
<evidence type="ECO:0000313" key="1">
    <source>
        <dbReference type="Proteomes" id="UP000087766"/>
    </source>
</evidence>
<organism evidence="1 2">
    <name type="scientific">Vigna radiata var. radiata</name>
    <name type="common">Mung bean</name>
    <name type="synonym">Phaseolus aureus</name>
    <dbReference type="NCBI Taxonomy" id="3916"/>
    <lineage>
        <taxon>Eukaryota</taxon>
        <taxon>Viridiplantae</taxon>
        <taxon>Streptophyta</taxon>
        <taxon>Embryophyta</taxon>
        <taxon>Tracheophyta</taxon>
        <taxon>Spermatophyta</taxon>
        <taxon>Magnoliopsida</taxon>
        <taxon>eudicotyledons</taxon>
        <taxon>Gunneridae</taxon>
        <taxon>Pentapetalae</taxon>
        <taxon>rosids</taxon>
        <taxon>fabids</taxon>
        <taxon>Fabales</taxon>
        <taxon>Fabaceae</taxon>
        <taxon>Papilionoideae</taxon>
        <taxon>50 kb inversion clade</taxon>
        <taxon>NPAAA clade</taxon>
        <taxon>indigoferoid/millettioid clade</taxon>
        <taxon>Phaseoleae</taxon>
        <taxon>Vigna</taxon>
    </lineage>
</organism>
<dbReference type="OrthoDB" id="187617at2759"/>
<dbReference type="AlphaFoldDB" id="A0A3Q0F1P5"/>
<reference evidence="1" key="1">
    <citation type="journal article" date="2014" name="Nat. Commun.">
        <title>Genome sequence of mungbean and insights into evolution within Vigna species.</title>
        <authorList>
            <person name="Kang Y.J."/>
            <person name="Kim S.K."/>
            <person name="Kim M.Y."/>
            <person name="Lestari P."/>
            <person name="Kim K.H."/>
            <person name="Ha B.K."/>
            <person name="Jun T.H."/>
            <person name="Hwang W.J."/>
            <person name="Lee T."/>
            <person name="Lee J."/>
            <person name="Shim S."/>
            <person name="Yoon M.Y."/>
            <person name="Jang Y.E."/>
            <person name="Han K.S."/>
            <person name="Taeprayoon P."/>
            <person name="Yoon N."/>
            <person name="Somta P."/>
            <person name="Tanya P."/>
            <person name="Kim K.S."/>
            <person name="Gwag J.G."/>
            <person name="Moon J.K."/>
            <person name="Lee Y.H."/>
            <person name="Park B.S."/>
            <person name="Bombarely A."/>
            <person name="Doyle J.J."/>
            <person name="Jackson S.A."/>
            <person name="Schafleitner R."/>
            <person name="Srinives P."/>
            <person name="Varshney R.K."/>
            <person name="Lee S.H."/>
        </authorList>
    </citation>
    <scope>NUCLEOTIDE SEQUENCE [LARGE SCALE GENOMIC DNA]</scope>
    <source>
        <strain evidence="1">cv. VC1973A</strain>
    </source>
</reference>
<dbReference type="RefSeq" id="XP_022637391.1">
    <property type="nucleotide sequence ID" value="XM_022781670.1"/>
</dbReference>
<dbReference type="Proteomes" id="UP000087766">
    <property type="component" value="Chromosome 6"/>
</dbReference>
<sequence length="142" mass="13977">MQSETSDTPNAVVSSIATSTAANAASLNPSLTSNGPASSPSSIIPIASTDSQQLVSGLLGASVSHSTVTSSTTSVEPSSAGTTSVVPVVIAGGSGLPENSPQLSKMPPIVENQASQDFASANGSSPQNIEVTIVIDGACFYP</sequence>
<name>A0A3Q0F1P5_VIGRR</name>
<proteinExistence type="predicted"/>
<evidence type="ECO:0000313" key="2">
    <source>
        <dbReference type="RefSeq" id="XP_022637391.1"/>
    </source>
</evidence>
<dbReference type="KEGG" id="vra:106764578"/>
<dbReference type="GeneID" id="106764578"/>
<reference evidence="2" key="2">
    <citation type="submission" date="2025-08" db="UniProtKB">
        <authorList>
            <consortium name="RefSeq"/>
        </authorList>
    </citation>
    <scope>IDENTIFICATION</scope>
    <source>
        <tissue evidence="2">Leaf</tissue>
    </source>
</reference>
<dbReference type="STRING" id="3916.A0A3Q0F1P5"/>
<protein>
    <submittedName>
        <fullName evidence="2">A-agglutinin anchorage subunit-like</fullName>
    </submittedName>
</protein>